<reference evidence="7 8" key="1">
    <citation type="journal article" date="2010" name="Science">
        <title>Genomic comparison of the ants Camponotus floridanus and Harpegnathos saltator.</title>
        <authorList>
            <person name="Bonasio R."/>
            <person name="Zhang G."/>
            <person name="Ye C."/>
            <person name="Mutti N.S."/>
            <person name="Fang X."/>
            <person name="Qin N."/>
            <person name="Donahue G."/>
            <person name="Yang P."/>
            <person name="Li Q."/>
            <person name="Li C."/>
            <person name="Zhang P."/>
            <person name="Huang Z."/>
            <person name="Berger S.L."/>
            <person name="Reinberg D."/>
            <person name="Wang J."/>
            <person name="Liebig J."/>
        </authorList>
    </citation>
    <scope>NUCLEOTIDE SEQUENCE [LARGE SCALE GENOMIC DNA]</scope>
    <source>
        <strain evidence="8">C129</strain>
    </source>
</reference>
<gene>
    <name evidence="7" type="ORF">EAG_04336</name>
</gene>
<evidence type="ECO:0000256" key="4">
    <source>
        <dbReference type="ARBA" id="ARBA00038205"/>
    </source>
</evidence>
<dbReference type="FunCoup" id="E2AHR3">
    <property type="interactions" value="454"/>
</dbReference>
<dbReference type="STRING" id="104421.E2AHR3"/>
<sequence>MSIQKDSDNVPEQVNPVKKHPLHRNQELYNPCYKEHLLSLKCLDSNQKERQACEVYFKNYKNCKQFWAKVQSERKSKGIKPYMPPLEERKKIKAEFLNSR</sequence>
<name>E2AHR3_CAMFO</name>
<dbReference type="Pfam" id="PF02297">
    <property type="entry name" value="COX6B"/>
    <property type="match status" value="1"/>
</dbReference>
<dbReference type="PROSITE" id="PS51808">
    <property type="entry name" value="CHCH"/>
    <property type="match status" value="1"/>
</dbReference>
<evidence type="ECO:0000256" key="1">
    <source>
        <dbReference type="ARBA" id="ARBA00004569"/>
    </source>
</evidence>
<evidence type="ECO:0000256" key="2">
    <source>
        <dbReference type="ARBA" id="ARBA00023128"/>
    </source>
</evidence>
<dbReference type="InParanoid" id="E2AHR3"/>
<evidence type="ECO:0000256" key="6">
    <source>
        <dbReference type="SAM" id="MobiDB-lite"/>
    </source>
</evidence>
<dbReference type="OrthoDB" id="9971592at2759"/>
<dbReference type="InterPro" id="IPR009069">
    <property type="entry name" value="Cys_alpha_HP_mot_SF"/>
</dbReference>
<comment type="subcellular location">
    <subcellularLocation>
        <location evidence="1">Mitochondrion intermembrane space</location>
    </subcellularLocation>
</comment>
<dbReference type="GO" id="GO:0005758">
    <property type="term" value="C:mitochondrial intermembrane space"/>
    <property type="evidence" value="ECO:0007669"/>
    <property type="project" value="UniProtKB-SubCell"/>
</dbReference>
<keyword evidence="8" id="KW-1185">Reference proteome</keyword>
<dbReference type="PANTHER" id="PTHR46811:SF1">
    <property type="entry name" value="COILED-COIL-HELIX-COILED-COIL-HELIX DOMAIN-CONTAINING PROTEIN 7"/>
    <property type="match status" value="1"/>
</dbReference>
<dbReference type="Proteomes" id="UP000000311">
    <property type="component" value="Unassembled WGS sequence"/>
</dbReference>
<dbReference type="OMA" id="QELSYKC"/>
<evidence type="ECO:0000313" key="8">
    <source>
        <dbReference type="Proteomes" id="UP000000311"/>
    </source>
</evidence>
<accession>E2AHR3</accession>
<comment type="similarity">
    <text evidence="4">Belongs to the CHCHD7 family.</text>
</comment>
<dbReference type="InterPro" id="IPR048280">
    <property type="entry name" value="COX6B-like"/>
</dbReference>
<evidence type="ECO:0000313" key="7">
    <source>
        <dbReference type="EMBL" id="EFN67043.1"/>
    </source>
</evidence>
<dbReference type="PANTHER" id="PTHR46811">
    <property type="entry name" value="COILED-COIL-HELIX-COILED-COIL-HELIX DOMAIN-CONTAINING PROTEIN 7"/>
    <property type="match status" value="1"/>
</dbReference>
<evidence type="ECO:0000256" key="3">
    <source>
        <dbReference type="ARBA" id="ARBA00023157"/>
    </source>
</evidence>
<dbReference type="AlphaFoldDB" id="E2AHR3"/>
<dbReference type="EMBL" id="GL439579">
    <property type="protein sequence ID" value="EFN67043.1"/>
    <property type="molecule type" value="Genomic_DNA"/>
</dbReference>
<dbReference type="GO" id="GO:0033108">
    <property type="term" value="P:mitochondrial respiratory chain complex assembly"/>
    <property type="evidence" value="ECO:0007669"/>
    <property type="project" value="TreeGrafter"/>
</dbReference>
<dbReference type="SUPFAM" id="SSF47072">
    <property type="entry name" value="Cysteine alpha-hairpin motif"/>
    <property type="match status" value="1"/>
</dbReference>
<feature type="region of interest" description="Disordered" evidence="6">
    <location>
        <begin position="1"/>
        <end position="21"/>
    </location>
</feature>
<organism evidence="8">
    <name type="scientific">Camponotus floridanus</name>
    <name type="common">Florida carpenter ant</name>
    <dbReference type="NCBI Taxonomy" id="104421"/>
    <lineage>
        <taxon>Eukaryota</taxon>
        <taxon>Metazoa</taxon>
        <taxon>Ecdysozoa</taxon>
        <taxon>Arthropoda</taxon>
        <taxon>Hexapoda</taxon>
        <taxon>Insecta</taxon>
        <taxon>Pterygota</taxon>
        <taxon>Neoptera</taxon>
        <taxon>Endopterygota</taxon>
        <taxon>Hymenoptera</taxon>
        <taxon>Apocrita</taxon>
        <taxon>Aculeata</taxon>
        <taxon>Formicoidea</taxon>
        <taxon>Formicidae</taxon>
        <taxon>Formicinae</taxon>
        <taxon>Camponotus</taxon>
    </lineage>
</organism>
<evidence type="ECO:0000256" key="5">
    <source>
        <dbReference type="ARBA" id="ARBA00039509"/>
    </source>
</evidence>
<protein>
    <recommendedName>
        <fullName evidence="5">Coiled-coil-helix-coiled-coil-helix domain-containing protein 7</fullName>
    </recommendedName>
</protein>
<keyword evidence="2" id="KW-0496">Mitochondrion</keyword>
<keyword evidence="3" id="KW-1015">Disulfide bond</keyword>
<proteinExistence type="inferred from homology"/>
<dbReference type="KEGG" id="cfo:105252554"/>
<dbReference type="InterPro" id="IPR051040">
    <property type="entry name" value="COX23"/>
</dbReference>